<proteinExistence type="predicted"/>
<protein>
    <submittedName>
        <fullName evidence="1">CRISPR-associated protein, Cse1 family</fullName>
    </submittedName>
</protein>
<evidence type="ECO:0000313" key="1">
    <source>
        <dbReference type="EMBL" id="KRL28790.1"/>
    </source>
</evidence>
<reference evidence="1 2" key="1">
    <citation type="journal article" date="2015" name="Genome Announc.">
        <title>Expanding the biotechnology potential of lactobacilli through comparative genomics of 213 strains and associated genera.</title>
        <authorList>
            <person name="Sun Z."/>
            <person name="Harris H.M."/>
            <person name="McCann A."/>
            <person name="Guo C."/>
            <person name="Argimon S."/>
            <person name="Zhang W."/>
            <person name="Yang X."/>
            <person name="Jeffery I.B."/>
            <person name="Cooney J.C."/>
            <person name="Kagawa T.F."/>
            <person name="Liu W."/>
            <person name="Song Y."/>
            <person name="Salvetti E."/>
            <person name="Wrobel A."/>
            <person name="Rasinkangas P."/>
            <person name="Parkhill J."/>
            <person name="Rea M.C."/>
            <person name="O'Sullivan O."/>
            <person name="Ritari J."/>
            <person name="Douillard F.P."/>
            <person name="Paul Ross R."/>
            <person name="Yang R."/>
            <person name="Briner A.E."/>
            <person name="Felis G.E."/>
            <person name="de Vos W.M."/>
            <person name="Barrangou R."/>
            <person name="Klaenhammer T.R."/>
            <person name="Caufield P.W."/>
            <person name="Cui Y."/>
            <person name="Zhang H."/>
            <person name="O'Toole P.W."/>
        </authorList>
    </citation>
    <scope>NUCLEOTIDE SEQUENCE [LARGE SCALE GENOMIC DNA]</scope>
    <source>
        <strain evidence="1 2">DSM 13238</strain>
    </source>
</reference>
<dbReference type="GeneID" id="96668979"/>
<dbReference type="EMBL" id="AZES01000155">
    <property type="protein sequence ID" value="KRL28790.1"/>
    <property type="molecule type" value="Genomic_DNA"/>
</dbReference>
<dbReference type="PATRIC" id="fig|1122151.5.peg.1544"/>
<organism evidence="1 2">
    <name type="scientific">Companilactobacillus paralimentarius DSM 13238 = JCM 10415</name>
    <dbReference type="NCBI Taxonomy" id="1122151"/>
    <lineage>
        <taxon>Bacteria</taxon>
        <taxon>Bacillati</taxon>
        <taxon>Bacillota</taxon>
        <taxon>Bacilli</taxon>
        <taxon>Lactobacillales</taxon>
        <taxon>Lactobacillaceae</taxon>
        <taxon>Companilactobacillus</taxon>
    </lineage>
</organism>
<sequence length="570" mass="65278">MTSQSFNLTTDPWIKVIQTDTGREKSVSLIEFFSHAQDYRQLAGEMRSQDLAIMRFLLAILTTVYSRYNAGNMPYSWITVDSDTMQATDVDDDTDAEDINEDLLDTWNQLYRAGKFSKIVTDYLKCYDNRFDMFGDHPFYQVTTADYDALVPSNKRVEKGKGQVLVKQLNRRISESGNTPSIFAPKTGERKNSIDIDELVRWLISYQNFTGVTDKTKIETKEKFSNSAGWLYRLNPVYAQGQTVFETLMLNLKLGGEQVDPLALQKPVWEYEIQDYIAVRKQQVVPDNLAELYTTWSRILHIEWQDNKHPLIFSAGIPIFEATGAFIEPMTTWRVDKKTGEYRPAVKSLRSLSISMWRNFGNYVDVHSNSGQLEPGIVSWLHDIKDQDTSVIANDQLLTLASTTLISDGNATSQAPAVEVADDIRLQSDVLFDPEIAEYWPVRIEDAIDTTQMIGTDFYHFASTIGQIRNVDARSFASNLSASFYQKLNAPFKEWLSQLTGDDDRDQKIEQWKEQLEDILNDTVRDVMKSSSPRDVSGIEDDKGRLLNIFTARRRLNYNVRIHLGPQDKE</sequence>
<comment type="caution">
    <text evidence="1">The sequence shown here is derived from an EMBL/GenBank/DDBJ whole genome shotgun (WGS) entry which is preliminary data.</text>
</comment>
<dbReference type="InterPro" id="IPR013381">
    <property type="entry name" value="CRISPR-assoc_prot_Cse1"/>
</dbReference>
<dbReference type="Proteomes" id="UP000051908">
    <property type="component" value="Unassembled WGS sequence"/>
</dbReference>
<dbReference type="RefSeq" id="WP_025085959.1">
    <property type="nucleotide sequence ID" value="NZ_AZES01000155.1"/>
</dbReference>
<dbReference type="Pfam" id="PF09481">
    <property type="entry name" value="CRISPR_Cse1"/>
    <property type="match status" value="1"/>
</dbReference>
<gene>
    <name evidence="1" type="ORF">FD33_GL001491</name>
</gene>
<accession>A0A0R1P8J0</accession>
<dbReference type="OrthoDB" id="3187690at2"/>
<keyword evidence="2" id="KW-1185">Reference proteome</keyword>
<evidence type="ECO:0000313" key="2">
    <source>
        <dbReference type="Proteomes" id="UP000051908"/>
    </source>
</evidence>
<name>A0A0R1P8J0_9LACO</name>
<dbReference type="AlphaFoldDB" id="A0A0R1P8J0"/>
<dbReference type="Gene3D" id="1.10.132.100">
    <property type="match status" value="1"/>
</dbReference>